<feature type="compositionally biased region" description="Basic residues" evidence="2">
    <location>
        <begin position="157"/>
        <end position="167"/>
    </location>
</feature>
<keyword evidence="4" id="KW-1185">Reference proteome</keyword>
<dbReference type="EMBL" id="LHUQ01000045">
    <property type="protein sequence ID" value="KON63069.1"/>
    <property type="molecule type" value="Genomic_DNA"/>
</dbReference>
<protein>
    <submittedName>
        <fullName evidence="3">Transcriptional regulatory protein ros</fullName>
    </submittedName>
</protein>
<evidence type="ECO:0000256" key="1">
    <source>
        <dbReference type="ARBA" id="ARBA00007031"/>
    </source>
</evidence>
<dbReference type="InterPro" id="IPR041920">
    <property type="entry name" value="ROS/MUCR_sf"/>
</dbReference>
<comment type="similarity">
    <text evidence="1">Belongs to the ros/MucR family.</text>
</comment>
<comment type="caution">
    <text evidence="3">The sequence shown here is derived from an EMBL/GenBank/DDBJ whole genome shotgun (WGS) entry which is preliminary data.</text>
</comment>
<dbReference type="STRING" id="33995.KOEU_34290"/>
<dbReference type="Gene3D" id="1.10.10.1550">
    <property type="entry name" value="ROS/MUCR transcriptional regulator protein"/>
    <property type="match status" value="1"/>
</dbReference>
<dbReference type="GO" id="GO:0006355">
    <property type="term" value="P:regulation of DNA-templated transcription"/>
    <property type="evidence" value="ECO:0007669"/>
    <property type="project" value="InterPro"/>
</dbReference>
<gene>
    <name evidence="3" type="primary">ros8</name>
    <name evidence="3" type="ORF">KOEU_34290</name>
</gene>
<proteinExistence type="inferred from homology"/>
<sequence length="167" mass="18896">MTDHEALYSESTTLRNITVQIVSAYVSRNNISANTLPELVSSVFQTVSQLGRKVIETPNLVPAVPIKKSVFPDYIVCLEDGKKLKMLKRHLHSAYDMTPQQYREKWGLPESYPMVAPTYAARRSAMAQEIGLRRAIKTPAEISETSETDIPVTRLPEKKRGRRPKLI</sequence>
<dbReference type="RefSeq" id="WP_082267096.1">
    <property type="nucleotide sequence ID" value="NZ_LHUQ01000045.1"/>
</dbReference>
<dbReference type="OrthoDB" id="9809693at2"/>
<reference evidence="3" key="1">
    <citation type="submission" date="2015-08" db="EMBL/GenBank/DDBJ databases">
        <title>Draft genome sequence of Komagataeibacter europaeus CECT 8546 a cellulose producer strain from vinegar produced by the traditional method.</title>
        <authorList>
            <person name="Poehlein A."/>
            <person name="Valera M.J."/>
            <person name="Haack F.S."/>
            <person name="Mas A."/>
            <person name="Daniel R."/>
            <person name="Streit W.R."/>
            <person name="Mateo E."/>
        </authorList>
    </citation>
    <scope>NUCLEOTIDE SEQUENCE [LARGE SCALE GENOMIC DNA]</scope>
    <source>
        <strain evidence="3">CECT 8546</strain>
    </source>
</reference>
<name>A0A0M0ECS3_KOMEU</name>
<evidence type="ECO:0000313" key="3">
    <source>
        <dbReference type="EMBL" id="KON63069.1"/>
    </source>
</evidence>
<organism evidence="3 4">
    <name type="scientific">Komagataeibacter europaeus</name>
    <name type="common">Gluconacetobacter europaeus</name>
    <dbReference type="NCBI Taxonomy" id="33995"/>
    <lineage>
        <taxon>Bacteria</taxon>
        <taxon>Pseudomonadati</taxon>
        <taxon>Pseudomonadota</taxon>
        <taxon>Alphaproteobacteria</taxon>
        <taxon>Acetobacterales</taxon>
        <taxon>Acetobacteraceae</taxon>
        <taxon>Komagataeibacter</taxon>
    </lineage>
</organism>
<dbReference type="GO" id="GO:0008270">
    <property type="term" value="F:zinc ion binding"/>
    <property type="evidence" value="ECO:0007669"/>
    <property type="project" value="InterPro"/>
</dbReference>
<feature type="region of interest" description="Disordered" evidence="2">
    <location>
        <begin position="142"/>
        <end position="167"/>
    </location>
</feature>
<evidence type="ECO:0000313" key="4">
    <source>
        <dbReference type="Proteomes" id="UP000037566"/>
    </source>
</evidence>
<dbReference type="AlphaFoldDB" id="A0A0M0ECS3"/>
<dbReference type="Proteomes" id="UP000037566">
    <property type="component" value="Unassembled WGS sequence"/>
</dbReference>
<dbReference type="GO" id="GO:0003677">
    <property type="term" value="F:DNA binding"/>
    <property type="evidence" value="ECO:0007669"/>
    <property type="project" value="InterPro"/>
</dbReference>
<dbReference type="Pfam" id="PF05443">
    <property type="entry name" value="ROS_MUCR"/>
    <property type="match status" value="1"/>
</dbReference>
<dbReference type="InterPro" id="IPR008807">
    <property type="entry name" value="ROS_MUCR"/>
</dbReference>
<accession>A0A0M0ECS3</accession>
<dbReference type="PATRIC" id="fig|33995.3.peg.3795"/>
<evidence type="ECO:0000256" key="2">
    <source>
        <dbReference type="SAM" id="MobiDB-lite"/>
    </source>
</evidence>